<gene>
    <name evidence="2" type="ORF">PVAP13_3NG033400</name>
</gene>
<evidence type="ECO:0000313" key="3">
    <source>
        <dbReference type="Proteomes" id="UP000823388"/>
    </source>
</evidence>
<keyword evidence="3" id="KW-1185">Reference proteome</keyword>
<dbReference type="EMBL" id="CM029042">
    <property type="protein sequence ID" value="KAG2615029.1"/>
    <property type="molecule type" value="Genomic_DNA"/>
</dbReference>
<proteinExistence type="predicted"/>
<accession>A0A8T0U451</accession>
<name>A0A8T0U451_PANVG</name>
<dbReference type="Proteomes" id="UP000823388">
    <property type="component" value="Chromosome 3N"/>
</dbReference>
<dbReference type="Gene3D" id="3.10.450.10">
    <property type="match status" value="1"/>
</dbReference>
<dbReference type="InterPro" id="IPR046350">
    <property type="entry name" value="Cystatin_sf"/>
</dbReference>
<dbReference type="PANTHER" id="PTHR47116">
    <property type="entry name" value="PHLOEM FILAMENT PROTEIN"/>
    <property type="match status" value="1"/>
</dbReference>
<sequence length="121" mass="12855">MTACSLLVLAAAAVACAVVVSPAAAGPYLCPWRTVAHVDDPFIQSLGKWAVEQSGAGLAFDKVESARAQGVGECTSMTRNYDLVIDASNRAGAGDDKYRAGVFVTYMTQPQKLLFFERIHA</sequence>
<organism evidence="2 3">
    <name type="scientific">Panicum virgatum</name>
    <name type="common">Blackwell switchgrass</name>
    <dbReference type="NCBI Taxonomy" id="38727"/>
    <lineage>
        <taxon>Eukaryota</taxon>
        <taxon>Viridiplantae</taxon>
        <taxon>Streptophyta</taxon>
        <taxon>Embryophyta</taxon>
        <taxon>Tracheophyta</taxon>
        <taxon>Spermatophyta</taxon>
        <taxon>Magnoliopsida</taxon>
        <taxon>Liliopsida</taxon>
        <taxon>Poales</taxon>
        <taxon>Poaceae</taxon>
        <taxon>PACMAD clade</taxon>
        <taxon>Panicoideae</taxon>
        <taxon>Panicodae</taxon>
        <taxon>Paniceae</taxon>
        <taxon>Panicinae</taxon>
        <taxon>Panicum</taxon>
        <taxon>Panicum sect. Hiantes</taxon>
    </lineage>
</organism>
<dbReference type="AlphaFoldDB" id="A0A8T0U451"/>
<dbReference type="SUPFAM" id="SSF54403">
    <property type="entry name" value="Cystatin/monellin"/>
    <property type="match status" value="1"/>
</dbReference>
<dbReference type="GO" id="GO:0004869">
    <property type="term" value="F:cysteine-type endopeptidase inhibitor activity"/>
    <property type="evidence" value="ECO:0007669"/>
    <property type="project" value="InterPro"/>
</dbReference>
<evidence type="ECO:0000313" key="2">
    <source>
        <dbReference type="EMBL" id="KAG2615029.1"/>
    </source>
</evidence>
<feature type="chain" id="PRO_5035876177" description="Cysteine proteinase inhibitor" evidence="1">
    <location>
        <begin position="18"/>
        <end position="121"/>
    </location>
</feature>
<dbReference type="InterPro" id="IPR027214">
    <property type="entry name" value="Cystatin"/>
</dbReference>
<evidence type="ECO:0008006" key="4">
    <source>
        <dbReference type="Google" id="ProtNLM"/>
    </source>
</evidence>
<feature type="signal peptide" evidence="1">
    <location>
        <begin position="1"/>
        <end position="17"/>
    </location>
</feature>
<evidence type="ECO:0000256" key="1">
    <source>
        <dbReference type="SAM" id="SignalP"/>
    </source>
</evidence>
<protein>
    <recommendedName>
        <fullName evidence="4">Cysteine proteinase inhibitor</fullName>
    </recommendedName>
</protein>
<keyword evidence="1" id="KW-0732">Signal</keyword>
<reference evidence="2" key="1">
    <citation type="submission" date="2020-05" db="EMBL/GenBank/DDBJ databases">
        <title>WGS assembly of Panicum virgatum.</title>
        <authorList>
            <person name="Lovell J.T."/>
            <person name="Jenkins J."/>
            <person name="Shu S."/>
            <person name="Juenger T.E."/>
            <person name="Schmutz J."/>
        </authorList>
    </citation>
    <scope>NUCLEOTIDE SEQUENCE</scope>
    <source>
        <strain evidence="2">AP13</strain>
    </source>
</reference>
<comment type="caution">
    <text evidence="2">The sequence shown here is derived from an EMBL/GenBank/DDBJ whole genome shotgun (WGS) entry which is preliminary data.</text>
</comment>